<organism evidence="7 8">
    <name type="scientific">Parasitella parasitica</name>
    <dbReference type="NCBI Taxonomy" id="35722"/>
    <lineage>
        <taxon>Eukaryota</taxon>
        <taxon>Fungi</taxon>
        <taxon>Fungi incertae sedis</taxon>
        <taxon>Mucoromycota</taxon>
        <taxon>Mucoromycotina</taxon>
        <taxon>Mucoromycetes</taxon>
        <taxon>Mucorales</taxon>
        <taxon>Mucorineae</taxon>
        <taxon>Mucoraceae</taxon>
        <taxon>Parasitella</taxon>
    </lineage>
</organism>
<evidence type="ECO:0000256" key="5">
    <source>
        <dbReference type="SAM" id="Phobius"/>
    </source>
</evidence>
<dbReference type="AlphaFoldDB" id="A0A0B7NTQ9"/>
<evidence type="ECO:0000256" key="4">
    <source>
        <dbReference type="ARBA" id="ARBA00023136"/>
    </source>
</evidence>
<dbReference type="Proteomes" id="UP000054107">
    <property type="component" value="Unassembled WGS sequence"/>
</dbReference>
<dbReference type="PANTHER" id="PTHR38483:SF1">
    <property type="entry name" value="ION TRANSPORT DOMAIN-CONTAINING PROTEIN"/>
    <property type="match status" value="1"/>
</dbReference>
<protein>
    <recommendedName>
        <fullName evidence="6">Polycystin cation channel PKD1/PKD2 domain-containing protein</fullName>
    </recommendedName>
</protein>
<comment type="subcellular location">
    <subcellularLocation>
        <location evidence="1">Membrane</location>
        <topology evidence="1">Multi-pass membrane protein</topology>
    </subcellularLocation>
</comment>
<keyword evidence="4 5" id="KW-0472">Membrane</keyword>
<keyword evidence="3 5" id="KW-1133">Transmembrane helix</keyword>
<dbReference type="Pfam" id="PF08016">
    <property type="entry name" value="PKD_channel"/>
    <property type="match status" value="1"/>
</dbReference>
<name>A0A0B7NTQ9_9FUNG</name>
<accession>A0A0B7NTQ9</accession>
<keyword evidence="2 5" id="KW-0812">Transmembrane</keyword>
<dbReference type="PANTHER" id="PTHR38483">
    <property type="entry name" value="CHROMOSOME 1, WHOLE GENOME SHOTGUN SEQUENCE"/>
    <property type="match status" value="1"/>
</dbReference>
<feature type="transmembrane region" description="Helical" evidence="5">
    <location>
        <begin position="130"/>
        <end position="150"/>
    </location>
</feature>
<evidence type="ECO:0000256" key="1">
    <source>
        <dbReference type="ARBA" id="ARBA00004141"/>
    </source>
</evidence>
<proteinExistence type="predicted"/>
<reference evidence="7 8" key="1">
    <citation type="submission" date="2014-09" db="EMBL/GenBank/DDBJ databases">
        <authorList>
            <person name="Ellenberger Sabrina"/>
        </authorList>
    </citation>
    <scope>NUCLEOTIDE SEQUENCE [LARGE SCALE GENOMIC DNA]</scope>
    <source>
        <strain evidence="7 8">CBS 412.66</strain>
    </source>
</reference>
<dbReference type="InterPro" id="IPR027359">
    <property type="entry name" value="Volt_channel_dom_sf"/>
</dbReference>
<dbReference type="STRING" id="35722.A0A0B7NTQ9"/>
<evidence type="ECO:0000259" key="6">
    <source>
        <dbReference type="Pfam" id="PF08016"/>
    </source>
</evidence>
<evidence type="ECO:0000313" key="7">
    <source>
        <dbReference type="EMBL" id="CEP18379.1"/>
    </source>
</evidence>
<feature type="domain" description="Polycystin cation channel PKD1/PKD2" evidence="6">
    <location>
        <begin position="65"/>
        <end position="118"/>
    </location>
</feature>
<dbReference type="OrthoDB" id="429183at2759"/>
<dbReference type="EMBL" id="LN733809">
    <property type="protein sequence ID" value="CEP18379.1"/>
    <property type="molecule type" value="Genomic_DNA"/>
</dbReference>
<feature type="transmembrane region" description="Helical" evidence="5">
    <location>
        <begin position="52"/>
        <end position="78"/>
    </location>
</feature>
<dbReference type="GO" id="GO:0016020">
    <property type="term" value="C:membrane"/>
    <property type="evidence" value="ECO:0007669"/>
    <property type="project" value="UniProtKB-SubCell"/>
</dbReference>
<evidence type="ECO:0000313" key="8">
    <source>
        <dbReference type="Proteomes" id="UP000054107"/>
    </source>
</evidence>
<dbReference type="Gene3D" id="1.20.120.350">
    <property type="entry name" value="Voltage-gated potassium channels. Chain C"/>
    <property type="match status" value="1"/>
</dbReference>
<dbReference type="InterPro" id="IPR013122">
    <property type="entry name" value="PKD1_2_channel"/>
</dbReference>
<evidence type="ECO:0000256" key="3">
    <source>
        <dbReference type="ARBA" id="ARBA00022989"/>
    </source>
</evidence>
<keyword evidence="8" id="KW-1185">Reference proteome</keyword>
<sequence length="208" mass="23676">MPLDEDDDRMQMLASEDDQATSTLLPSSRTQHGLTKSEIVQGMANRFMYSKFYIGLYLGLAILSFVSIVMVSYSIINFAMIIEVATRLLALGRRYWKSVWNIVDVILVGLCAVTLIVLTTGCSVGERSEAIFDTVLLVIRNGFQLFRLFMMLRKNQYSLNARSTRVDFDDIPDVEREPSLEFTALDRDRGLDESFLDDEDSDMEQGRL</sequence>
<evidence type="ECO:0000256" key="2">
    <source>
        <dbReference type="ARBA" id="ARBA00022692"/>
    </source>
</evidence>
<gene>
    <name evidence="7" type="primary">PARPA_12683.1 scaffold 45263</name>
</gene>
<feature type="transmembrane region" description="Helical" evidence="5">
    <location>
        <begin position="99"/>
        <end position="118"/>
    </location>
</feature>